<evidence type="ECO:0000313" key="2">
    <source>
        <dbReference type="EMBL" id="KAF7260915.1"/>
    </source>
</evidence>
<protein>
    <submittedName>
        <fullName evidence="2">Uncharacterized protein</fullName>
    </submittedName>
</protein>
<organism evidence="2 3">
    <name type="scientific">Paragonimus skrjabini miyazakii</name>
    <dbReference type="NCBI Taxonomy" id="59628"/>
    <lineage>
        <taxon>Eukaryota</taxon>
        <taxon>Metazoa</taxon>
        <taxon>Spiralia</taxon>
        <taxon>Lophotrochozoa</taxon>
        <taxon>Platyhelminthes</taxon>
        <taxon>Trematoda</taxon>
        <taxon>Digenea</taxon>
        <taxon>Plagiorchiida</taxon>
        <taxon>Troglotremata</taxon>
        <taxon>Troglotrematidae</taxon>
        <taxon>Paragonimus</taxon>
    </lineage>
</organism>
<keyword evidence="1" id="KW-1133">Transmembrane helix</keyword>
<keyword evidence="3" id="KW-1185">Reference proteome</keyword>
<proteinExistence type="predicted"/>
<sequence>MFYHQQPDALIIIAVDVLDTTADERIQKAIHEARETLFLSASTPMHITDLSCVSAALLYALVDLIILFEERSSVWTMKISERRFDLHCQ</sequence>
<accession>A0A8S9Z0J6</accession>
<name>A0A8S9Z0J6_9TREM</name>
<gene>
    <name evidence="2" type="ORF">EG68_01746</name>
</gene>
<keyword evidence="1" id="KW-0812">Transmembrane</keyword>
<dbReference type="EMBL" id="JTDE01000563">
    <property type="protein sequence ID" value="KAF7260915.1"/>
    <property type="molecule type" value="Genomic_DNA"/>
</dbReference>
<dbReference type="AlphaFoldDB" id="A0A8S9Z0J6"/>
<keyword evidence="1" id="KW-0472">Membrane</keyword>
<feature type="transmembrane region" description="Helical" evidence="1">
    <location>
        <begin position="47"/>
        <end position="68"/>
    </location>
</feature>
<dbReference type="Proteomes" id="UP000822476">
    <property type="component" value="Unassembled WGS sequence"/>
</dbReference>
<comment type="caution">
    <text evidence="2">The sequence shown here is derived from an EMBL/GenBank/DDBJ whole genome shotgun (WGS) entry which is preliminary data.</text>
</comment>
<evidence type="ECO:0000313" key="3">
    <source>
        <dbReference type="Proteomes" id="UP000822476"/>
    </source>
</evidence>
<reference evidence="2" key="1">
    <citation type="submission" date="2019-07" db="EMBL/GenBank/DDBJ databases">
        <title>Annotation for the trematode Paragonimus miyazaki's.</title>
        <authorList>
            <person name="Choi Y.-J."/>
        </authorList>
    </citation>
    <scope>NUCLEOTIDE SEQUENCE</scope>
    <source>
        <strain evidence="2">Japan</strain>
    </source>
</reference>
<evidence type="ECO:0000256" key="1">
    <source>
        <dbReference type="SAM" id="Phobius"/>
    </source>
</evidence>